<protein>
    <recommendedName>
        <fullName evidence="3">Urease accessory protein UreF</fullName>
    </recommendedName>
</protein>
<organism evidence="4 5">
    <name type="scientific">Maritalea porphyrae</name>
    <dbReference type="NCBI Taxonomy" id="880732"/>
    <lineage>
        <taxon>Bacteria</taxon>
        <taxon>Pseudomonadati</taxon>
        <taxon>Pseudomonadota</taxon>
        <taxon>Alphaproteobacteria</taxon>
        <taxon>Hyphomicrobiales</taxon>
        <taxon>Devosiaceae</taxon>
        <taxon>Maritalea</taxon>
    </lineage>
</organism>
<dbReference type="PANTHER" id="PTHR33620">
    <property type="entry name" value="UREASE ACCESSORY PROTEIN F"/>
    <property type="match status" value="1"/>
</dbReference>
<evidence type="ECO:0000256" key="1">
    <source>
        <dbReference type="ARBA" id="ARBA00022988"/>
    </source>
</evidence>
<name>A0ABQ5UPU8_9HYPH</name>
<evidence type="ECO:0000313" key="4">
    <source>
        <dbReference type="EMBL" id="GLQ17101.1"/>
    </source>
</evidence>
<keyword evidence="1 3" id="KW-0996">Nickel insertion</keyword>
<evidence type="ECO:0000313" key="5">
    <source>
        <dbReference type="Proteomes" id="UP001161405"/>
    </source>
</evidence>
<dbReference type="Proteomes" id="UP001161405">
    <property type="component" value="Unassembled WGS sequence"/>
</dbReference>
<keyword evidence="5" id="KW-1185">Reference proteome</keyword>
<dbReference type="InterPro" id="IPR038277">
    <property type="entry name" value="UreF_sf"/>
</dbReference>
<dbReference type="PANTHER" id="PTHR33620:SF1">
    <property type="entry name" value="UREASE ACCESSORY PROTEIN F"/>
    <property type="match status" value="1"/>
</dbReference>
<reference evidence="4" key="1">
    <citation type="journal article" date="2014" name="Int. J. Syst. Evol. Microbiol.">
        <title>Complete genome of a new Firmicutes species belonging to the dominant human colonic microbiota ('Ruminococcus bicirculans') reveals two chromosomes and a selective capacity to utilize plant glucans.</title>
        <authorList>
            <consortium name="NISC Comparative Sequencing Program"/>
            <person name="Wegmann U."/>
            <person name="Louis P."/>
            <person name="Goesmann A."/>
            <person name="Henrissat B."/>
            <person name="Duncan S.H."/>
            <person name="Flint H.J."/>
        </authorList>
    </citation>
    <scope>NUCLEOTIDE SEQUENCE</scope>
    <source>
        <strain evidence="4">NBRC 107169</strain>
    </source>
</reference>
<dbReference type="RefSeq" id="WP_284362989.1">
    <property type="nucleotide sequence ID" value="NZ_BSNI01000002.1"/>
</dbReference>
<keyword evidence="3" id="KW-0963">Cytoplasm</keyword>
<dbReference type="PIRSF" id="PIRSF009467">
    <property type="entry name" value="Ureas_acces_UreF"/>
    <property type="match status" value="1"/>
</dbReference>
<evidence type="ECO:0000256" key="2">
    <source>
        <dbReference type="ARBA" id="ARBA00023186"/>
    </source>
</evidence>
<comment type="similarity">
    <text evidence="3">Belongs to the UreF family.</text>
</comment>
<sequence>MSIELHRLISWFSPAFPIGAFSYSHGLEAAIACGDVADGATLKSWLTHLLRHGSGWNDCLLIVSAYNADAEAEIQQLRDLAIALSAGKERQLESCLQGDAFAKTVSVVSKQRVEGGPLPVVVGNVAKMQGIVLSDLLSVYLHAFVSNLISAATRSMALGQIEAQQILAELFPQIDDVATNALSASLDDVGSCSFLADLASMQHETIQPRQFRT</sequence>
<proteinExistence type="inferred from homology"/>
<dbReference type="Gene3D" id="1.10.4190.10">
    <property type="entry name" value="Urease accessory protein UreF"/>
    <property type="match status" value="1"/>
</dbReference>
<dbReference type="EMBL" id="BSNI01000002">
    <property type="protein sequence ID" value="GLQ17101.1"/>
    <property type="molecule type" value="Genomic_DNA"/>
</dbReference>
<gene>
    <name evidence="3 4" type="primary">ureF</name>
    <name evidence="4" type="ORF">GCM10007879_13500</name>
</gene>
<dbReference type="HAMAP" id="MF_01385">
    <property type="entry name" value="UreF"/>
    <property type="match status" value="1"/>
</dbReference>
<dbReference type="Pfam" id="PF01730">
    <property type="entry name" value="UreF"/>
    <property type="match status" value="1"/>
</dbReference>
<comment type="caution">
    <text evidence="4">The sequence shown here is derived from an EMBL/GenBank/DDBJ whole genome shotgun (WGS) entry which is preliminary data.</text>
</comment>
<comment type="subunit">
    <text evidence="3">UreD, UreF and UreG form a complex that acts as a GTP-hydrolysis-dependent molecular chaperone, activating the urease apoprotein by helping to assemble the nickel containing metallocenter of UreC. The UreE protein probably delivers the nickel.</text>
</comment>
<dbReference type="InterPro" id="IPR002639">
    <property type="entry name" value="UreF"/>
</dbReference>
<keyword evidence="2 3" id="KW-0143">Chaperone</keyword>
<evidence type="ECO:0000256" key="3">
    <source>
        <dbReference type="HAMAP-Rule" id="MF_01385"/>
    </source>
</evidence>
<comment type="function">
    <text evidence="3">Required for maturation of urease via the functional incorporation of the urease nickel metallocenter.</text>
</comment>
<accession>A0ABQ5UPU8</accession>
<reference evidence="4" key="2">
    <citation type="submission" date="2023-01" db="EMBL/GenBank/DDBJ databases">
        <title>Draft genome sequence of Maritalea porphyrae strain NBRC 107169.</title>
        <authorList>
            <person name="Sun Q."/>
            <person name="Mori K."/>
        </authorList>
    </citation>
    <scope>NUCLEOTIDE SEQUENCE</scope>
    <source>
        <strain evidence="4">NBRC 107169</strain>
    </source>
</reference>
<comment type="subcellular location">
    <subcellularLocation>
        <location evidence="3">Cytoplasm</location>
    </subcellularLocation>
</comment>